<evidence type="ECO:0000313" key="2">
    <source>
        <dbReference type="EMBL" id="ANH37492.1"/>
    </source>
</evidence>
<dbReference type="NCBIfam" id="TIGR04088">
    <property type="entry name" value="cognate_SipW"/>
    <property type="match status" value="1"/>
</dbReference>
<protein>
    <recommendedName>
        <fullName evidence="4">Alternate signal-mediated exported protein, RER_14450 family</fullName>
    </recommendedName>
</protein>
<feature type="signal peptide" evidence="1">
    <location>
        <begin position="1"/>
        <end position="26"/>
    </location>
</feature>
<gene>
    <name evidence="2" type="ORF">I601_1050</name>
</gene>
<reference evidence="2 3" key="1">
    <citation type="submission" date="2016-03" db="EMBL/GenBank/DDBJ databases">
        <title>Complete genome sequence of a soil Actinobacterium, Nocardioides dokdonensis FR1436.</title>
        <authorList>
            <person name="Kwon S.-K."/>
            <person name="Kim K."/>
            <person name="Kim J.F."/>
        </authorList>
    </citation>
    <scope>NUCLEOTIDE SEQUENCE [LARGE SCALE GENOMIC DNA]</scope>
    <source>
        <strain evidence="2 3">FR1436</strain>
    </source>
</reference>
<accession>A0A1A9GIK4</accession>
<dbReference type="PATRIC" id="fig|1300347.3.peg.1049"/>
<keyword evidence="1" id="KW-0732">Signal</keyword>
<dbReference type="InterPro" id="IPR024006">
    <property type="entry name" value="Alt_signal_exp_actinobact"/>
</dbReference>
<sequence>MRTSIKAALAGVAGTALLLGGAGSLAFWNDTESQPGGTIQAGALNLTDAACGDGWVVTGTSTKLDLFDAAYRIIPGTSVTRTCTFTLRVSGAVTGTLKLDSGPATLDPSGADSTLKNELTYSASYVVGGTGGASGAIAETETHDFTVADDGKVLTAITTVALPLGTTANNASNSLLGDKVGEIDKVSLKAVLDAVTVSVEQTHTPPPV</sequence>
<dbReference type="NCBIfam" id="TIGR04089">
    <property type="entry name" value="exp_by_SipW_III"/>
    <property type="match status" value="1"/>
</dbReference>
<dbReference type="STRING" id="1300347.I601_1050"/>
<dbReference type="Proteomes" id="UP000077868">
    <property type="component" value="Chromosome"/>
</dbReference>
<dbReference type="RefSeq" id="WP_084527173.1">
    <property type="nucleotide sequence ID" value="NZ_CP015079.1"/>
</dbReference>
<dbReference type="OrthoDB" id="3787434at2"/>
<dbReference type="EMBL" id="CP015079">
    <property type="protein sequence ID" value="ANH37492.1"/>
    <property type="molecule type" value="Genomic_DNA"/>
</dbReference>
<name>A0A1A9GIK4_9ACTN</name>
<dbReference type="InterPro" id="IPR023833">
    <property type="entry name" value="Signal_pept_SipW-depend-type"/>
</dbReference>
<evidence type="ECO:0008006" key="4">
    <source>
        <dbReference type="Google" id="ProtNLM"/>
    </source>
</evidence>
<keyword evidence="3" id="KW-1185">Reference proteome</keyword>
<organism evidence="2 3">
    <name type="scientific">Nocardioides dokdonensis FR1436</name>
    <dbReference type="NCBI Taxonomy" id="1300347"/>
    <lineage>
        <taxon>Bacteria</taxon>
        <taxon>Bacillati</taxon>
        <taxon>Actinomycetota</taxon>
        <taxon>Actinomycetes</taxon>
        <taxon>Propionibacteriales</taxon>
        <taxon>Nocardioidaceae</taxon>
        <taxon>Nocardioides</taxon>
    </lineage>
</organism>
<dbReference type="KEGG" id="ndk:I601_1050"/>
<feature type="chain" id="PRO_5039177557" description="Alternate signal-mediated exported protein, RER_14450 family" evidence="1">
    <location>
        <begin position="27"/>
        <end position="208"/>
    </location>
</feature>
<evidence type="ECO:0000313" key="3">
    <source>
        <dbReference type="Proteomes" id="UP000077868"/>
    </source>
</evidence>
<dbReference type="AlphaFoldDB" id="A0A1A9GIK4"/>
<evidence type="ECO:0000256" key="1">
    <source>
        <dbReference type="SAM" id="SignalP"/>
    </source>
</evidence>
<proteinExistence type="predicted"/>